<evidence type="ECO:0000256" key="3">
    <source>
        <dbReference type="ARBA" id="ARBA00012768"/>
    </source>
</evidence>
<organism evidence="15 16">
    <name type="scientific">Kurthia sibirica</name>
    <dbReference type="NCBI Taxonomy" id="202750"/>
    <lineage>
        <taxon>Bacteria</taxon>
        <taxon>Bacillati</taxon>
        <taxon>Bacillota</taxon>
        <taxon>Bacilli</taxon>
        <taxon>Bacillales</taxon>
        <taxon>Caryophanaceae</taxon>
        <taxon>Kurthia</taxon>
    </lineage>
</organism>
<dbReference type="NCBIfam" id="TIGR00372">
    <property type="entry name" value="cas4"/>
    <property type="match status" value="1"/>
</dbReference>
<evidence type="ECO:0000256" key="5">
    <source>
        <dbReference type="ARBA" id="ARBA00022722"/>
    </source>
</evidence>
<dbReference type="Proteomes" id="UP000245938">
    <property type="component" value="Unassembled WGS sequence"/>
</dbReference>
<dbReference type="RefSeq" id="WP_109305107.1">
    <property type="nucleotide sequence ID" value="NZ_BJUF01000003.1"/>
</dbReference>
<dbReference type="GO" id="GO:0046872">
    <property type="term" value="F:metal ion binding"/>
    <property type="evidence" value="ECO:0007669"/>
    <property type="project" value="UniProtKB-KW"/>
</dbReference>
<keyword evidence="12 13" id="KW-0464">Manganese</keyword>
<dbReference type="Gene3D" id="3.90.320.10">
    <property type="match status" value="1"/>
</dbReference>
<evidence type="ECO:0000256" key="10">
    <source>
        <dbReference type="ARBA" id="ARBA00023014"/>
    </source>
</evidence>
<dbReference type="Pfam" id="PF01930">
    <property type="entry name" value="Cas_Cas4"/>
    <property type="match status" value="1"/>
</dbReference>
<dbReference type="InterPro" id="IPR051827">
    <property type="entry name" value="Cas4_exonuclease"/>
</dbReference>
<dbReference type="AlphaFoldDB" id="A0A2U3APN4"/>
<evidence type="ECO:0000256" key="6">
    <source>
        <dbReference type="ARBA" id="ARBA00022723"/>
    </source>
</evidence>
<comment type="cofactor">
    <cofactor evidence="13">
        <name>iron-sulfur cluster</name>
        <dbReference type="ChEBI" id="CHEBI:30408"/>
    </cofactor>
</comment>
<comment type="similarity">
    <text evidence="2 13">Belongs to the CRISPR-associated exonuclease Cas4 family.</text>
</comment>
<keyword evidence="6 13" id="KW-0479">Metal-binding</keyword>
<dbReference type="OrthoDB" id="9781776at2"/>
<evidence type="ECO:0000256" key="9">
    <source>
        <dbReference type="ARBA" id="ARBA00023004"/>
    </source>
</evidence>
<evidence type="ECO:0000256" key="4">
    <source>
        <dbReference type="ARBA" id="ARBA00020049"/>
    </source>
</evidence>
<dbReference type="InterPro" id="IPR011604">
    <property type="entry name" value="PDDEXK-like_dom_sf"/>
</dbReference>
<dbReference type="EMBL" id="QFVR01000003">
    <property type="protein sequence ID" value="PWI26502.1"/>
    <property type="molecule type" value="Genomic_DNA"/>
</dbReference>
<keyword evidence="10 13" id="KW-0411">Iron-sulfur</keyword>
<feature type="domain" description="DUF83" evidence="14">
    <location>
        <begin position="13"/>
        <end position="200"/>
    </location>
</feature>
<dbReference type="InterPro" id="IPR013343">
    <property type="entry name" value="CRISPR-assoc_prot_Cas4"/>
</dbReference>
<keyword evidence="5 13" id="KW-0540">Nuclease</keyword>
<dbReference type="PANTHER" id="PTHR36531">
    <property type="entry name" value="CRISPR-ASSOCIATED EXONUCLEASE CAS4"/>
    <property type="match status" value="1"/>
</dbReference>
<keyword evidence="8 13" id="KW-0269">Exonuclease</keyword>
<proteinExistence type="inferred from homology"/>
<dbReference type="PANTHER" id="PTHR36531:SF6">
    <property type="entry name" value="DNA REPLICATION ATP-DEPENDENT HELICASE_NUCLEASE DNA2"/>
    <property type="match status" value="1"/>
</dbReference>
<keyword evidence="7 13" id="KW-0378">Hydrolase</keyword>
<evidence type="ECO:0000313" key="16">
    <source>
        <dbReference type="Proteomes" id="UP000245938"/>
    </source>
</evidence>
<evidence type="ECO:0000256" key="11">
    <source>
        <dbReference type="ARBA" id="ARBA00023118"/>
    </source>
</evidence>
<keyword evidence="16" id="KW-1185">Reference proteome</keyword>
<dbReference type="GO" id="GO:0004527">
    <property type="term" value="F:exonuclease activity"/>
    <property type="evidence" value="ECO:0007669"/>
    <property type="project" value="UniProtKB-KW"/>
</dbReference>
<comment type="function">
    <text evidence="13">CRISPR (clustered regularly interspaced short palindromic repeat) is an adaptive immune system that provides protection against mobile genetic elements (viruses, transposable elements and conjugative plasmids). CRISPR clusters contain sequences complementary to antecedent mobile elements and target invading nucleic acids. CRISPR clusters are transcribed and processed into CRISPR RNA (crRNA).</text>
</comment>
<gene>
    <name evidence="15" type="primary">cas4</name>
    <name evidence="15" type="ORF">DEX24_03605</name>
</gene>
<comment type="cofactor">
    <cofactor evidence="13">
        <name>Mg(2+)</name>
        <dbReference type="ChEBI" id="CHEBI:18420"/>
    </cofactor>
    <cofactor evidence="13">
        <name>Mn(2+)</name>
        <dbReference type="ChEBI" id="CHEBI:29035"/>
    </cofactor>
    <text evidence="13">Mg(2+) or Mn(2+) required for ssDNA cleavage activity.</text>
</comment>
<protein>
    <recommendedName>
        <fullName evidence="4 13">CRISPR-associated exonuclease Cas4</fullName>
        <ecNumber evidence="3 13">3.1.12.1</ecNumber>
    </recommendedName>
</protein>
<evidence type="ECO:0000256" key="12">
    <source>
        <dbReference type="ARBA" id="ARBA00023211"/>
    </source>
</evidence>
<evidence type="ECO:0000259" key="14">
    <source>
        <dbReference type="Pfam" id="PF01930"/>
    </source>
</evidence>
<accession>A0A2U3APN4</accession>
<keyword evidence="9 13" id="KW-0408">Iron</keyword>
<evidence type="ECO:0000256" key="8">
    <source>
        <dbReference type="ARBA" id="ARBA00022839"/>
    </source>
</evidence>
<name>A0A2U3APN4_9BACL</name>
<evidence type="ECO:0000256" key="13">
    <source>
        <dbReference type="RuleBase" id="RU365022"/>
    </source>
</evidence>
<dbReference type="GO" id="GO:0051607">
    <property type="term" value="P:defense response to virus"/>
    <property type="evidence" value="ECO:0007669"/>
    <property type="project" value="UniProtKB-KW"/>
</dbReference>
<evidence type="ECO:0000313" key="15">
    <source>
        <dbReference type="EMBL" id="PWI26502.1"/>
    </source>
</evidence>
<evidence type="ECO:0000256" key="7">
    <source>
        <dbReference type="ARBA" id="ARBA00022801"/>
    </source>
</evidence>
<evidence type="ECO:0000256" key="1">
    <source>
        <dbReference type="ARBA" id="ARBA00001966"/>
    </source>
</evidence>
<dbReference type="InterPro" id="IPR022765">
    <property type="entry name" value="Dna2/Cas4_DUF83"/>
</dbReference>
<comment type="caution">
    <text evidence="15">The sequence shown here is derived from an EMBL/GenBank/DDBJ whole genome shotgun (WGS) entry which is preliminary data.</text>
</comment>
<evidence type="ECO:0000256" key="2">
    <source>
        <dbReference type="ARBA" id="ARBA00009189"/>
    </source>
</evidence>
<reference evidence="15 16" key="1">
    <citation type="submission" date="2018-05" db="EMBL/GenBank/DDBJ databases">
        <title>Kurthia sibirica genome sequence.</title>
        <authorList>
            <person name="Maclea K.S."/>
            <person name="Goen A.E."/>
        </authorList>
    </citation>
    <scope>NUCLEOTIDE SEQUENCE [LARGE SCALE GENOMIC DNA]</scope>
    <source>
        <strain evidence="15 16">ATCC 49154</strain>
    </source>
</reference>
<sequence length="217" mass="25708">MKSNFPEEYLMLSGIQHFQFCRRQWALIHIEQQWQENVKTVEGQLIHERVDQPLIREKRGNKIVVRALPIHSHTLKTNGICDVVEFNKDENGVYLPKEDAKFTILPVEYKRGKPKKNDEDVVQLVAQAICLEEMFLYDISEGAFYYDEIKRRVTIQITTEMKATVKQLFEEMWGYYHNKYTPKVKVGKHCESCSLQHICLPNTMEQESVKSYMQRYL</sequence>
<dbReference type="EC" id="3.1.12.1" evidence="3 13"/>
<comment type="cofactor">
    <cofactor evidence="1">
        <name>[4Fe-4S] cluster</name>
        <dbReference type="ChEBI" id="CHEBI:49883"/>
    </cofactor>
</comment>
<dbReference type="GO" id="GO:0051536">
    <property type="term" value="F:iron-sulfur cluster binding"/>
    <property type="evidence" value="ECO:0007669"/>
    <property type="project" value="UniProtKB-KW"/>
</dbReference>
<keyword evidence="11 13" id="KW-0051">Antiviral defense</keyword>